<keyword evidence="3" id="KW-0326">Glycosidase</keyword>
<keyword evidence="3" id="KW-0378">Hydrolase</keyword>
<dbReference type="PANTHER" id="PTHR12143:SF43">
    <property type="entry name" value="PUTATIVE-RELATED"/>
    <property type="match status" value="1"/>
</dbReference>
<dbReference type="Pfam" id="PF17678">
    <property type="entry name" value="Glyco_hydro_92N"/>
    <property type="match status" value="1"/>
</dbReference>
<evidence type="ECO:0000259" key="1">
    <source>
        <dbReference type="Pfam" id="PF07971"/>
    </source>
</evidence>
<dbReference type="Proteomes" id="UP001275932">
    <property type="component" value="Unassembled WGS sequence"/>
</dbReference>
<feature type="domain" description="Glycosyl hydrolase family 92" evidence="1">
    <location>
        <begin position="232"/>
        <end position="731"/>
    </location>
</feature>
<dbReference type="Gene3D" id="1.20.1610.10">
    <property type="entry name" value="alpha-1,2-mannosidases domains"/>
    <property type="match status" value="1"/>
</dbReference>
<dbReference type="Gene3D" id="3.30.2080.10">
    <property type="entry name" value="GH92 mannosidase domain"/>
    <property type="match status" value="1"/>
</dbReference>
<dbReference type="InterPro" id="IPR014718">
    <property type="entry name" value="GH-type_carb-bd"/>
</dbReference>
<dbReference type="InterPro" id="IPR005887">
    <property type="entry name" value="GH92_a_mannosidase_put"/>
</dbReference>
<protein>
    <submittedName>
        <fullName evidence="3">GH92 family glycosyl hydrolase</fullName>
        <ecNumber evidence="3">3.2.1.-</ecNumber>
    </submittedName>
</protein>
<dbReference type="NCBIfam" id="TIGR01180">
    <property type="entry name" value="aman2_put"/>
    <property type="match status" value="1"/>
</dbReference>
<dbReference type="Pfam" id="PF07971">
    <property type="entry name" value="Glyco_hydro_92"/>
    <property type="match status" value="1"/>
</dbReference>
<feature type="domain" description="Glycosyl hydrolase family 92 N-terminal" evidence="2">
    <location>
        <begin position="15"/>
        <end position="225"/>
    </location>
</feature>
<sequence>MLSCEIFAQEDYVKYVNPYMGNISHTLVPSLPTIQLPHSMLRVYPKRQDFATWVVEDFSLVSPSHRNIFSGNGILPFVGKSVPEVSTLDNEKISPYSYFAILDGQEIGVEFAPSFKSALYAFDFSNSPAGEVRKIRIRVDSGEIKFEKNRINLIQNTGKADNVKMYVSLEFDAEPKDVKIYHFTRKPEKNPLLKPSKPFVAKLGADAVLDFGSEIQKVSVKYGISFIDFESAQNNLKREIADFDIEKLKENGNKIWNEALSKIKIKSCDEEMKRVFYTSFWRTFERMIDFSEYGRYYSAYDNSVHETDKPFYCDDWIWDTYRTSHPLRVLLEPSKEAQMLQSYIDMANQTSEKWLPTFPQIFGDAHAMNGNHVVASFLDAYQKGVRGFDFKAAVSLSINTLLTESIIPWHRGHRTVLDDFYSKNGYFPALKQGEAESVSEVNTFEKRQSVAVTLAASFDDWCAYKMLECFERDFPKQTGGNFSENKKLFFYRAKNAENLFNKKTGFFHPKDFDGNFIEPFDYRISGGLGFRDYYDENNAWTYRWDAPHLDLVGLMGGAENFEKNLDDTFHTPTGLPKWRFWGNHAPDQTGNVGQFSMGNEPSFHIPYLYNRIGKGWKTQKAVRALVYTWFRDDLMGVPGDEDGGAMSAFVVWSMLGLYPDVGKPTYQIGSPFFEEAEIALENGEKIKIIAKNNSRENKYVKSLKINGENHEKLNITHDKLKSGAVLEFEMSERPNKSELR</sequence>
<dbReference type="InterPro" id="IPR050883">
    <property type="entry name" value="PNGase"/>
</dbReference>
<dbReference type="Gene3D" id="2.70.98.10">
    <property type="match status" value="1"/>
</dbReference>
<evidence type="ECO:0000259" key="2">
    <source>
        <dbReference type="Pfam" id="PF17678"/>
    </source>
</evidence>
<dbReference type="EC" id="3.2.1.-" evidence="3"/>
<reference evidence="3 4" key="1">
    <citation type="submission" date="2022-03" db="EMBL/GenBank/DDBJ databases">
        <title>Novel taxa within the pig intestine.</title>
        <authorList>
            <person name="Wylensek D."/>
            <person name="Bishof K."/>
            <person name="Afrizal A."/>
            <person name="Clavel T."/>
        </authorList>
    </citation>
    <scope>NUCLEOTIDE SEQUENCE [LARGE SCALE GENOMIC DNA]</scope>
    <source>
        <strain evidence="3 4">CLA-KB-P66</strain>
    </source>
</reference>
<organism evidence="3 4">
    <name type="scientific">Intestinicryptomonas porci</name>
    <dbReference type="NCBI Taxonomy" id="2926320"/>
    <lineage>
        <taxon>Bacteria</taxon>
        <taxon>Pseudomonadati</taxon>
        <taxon>Verrucomicrobiota</taxon>
        <taxon>Opitutia</taxon>
        <taxon>Opitutales</taxon>
        <taxon>Intestinicryptomonaceae</taxon>
        <taxon>Intestinicryptomonas</taxon>
    </lineage>
</organism>
<dbReference type="InterPro" id="IPR012939">
    <property type="entry name" value="Glyco_hydro_92"/>
</dbReference>
<dbReference type="GO" id="GO:0016798">
    <property type="term" value="F:hydrolase activity, acting on glycosyl bonds"/>
    <property type="evidence" value="ECO:0007669"/>
    <property type="project" value="UniProtKB-KW"/>
</dbReference>
<dbReference type="EMBL" id="JALBUT010000004">
    <property type="protein sequence ID" value="MDX8415472.1"/>
    <property type="molecule type" value="Genomic_DNA"/>
</dbReference>
<gene>
    <name evidence="3" type="ORF">MOX91_04660</name>
</gene>
<evidence type="ECO:0000313" key="3">
    <source>
        <dbReference type="EMBL" id="MDX8415472.1"/>
    </source>
</evidence>
<name>A0ABU4WFY9_9BACT</name>
<dbReference type="InterPro" id="IPR008928">
    <property type="entry name" value="6-hairpin_glycosidase_sf"/>
</dbReference>
<comment type="caution">
    <text evidence="3">The sequence shown here is derived from an EMBL/GenBank/DDBJ whole genome shotgun (WGS) entry which is preliminary data.</text>
</comment>
<evidence type="ECO:0000313" key="4">
    <source>
        <dbReference type="Proteomes" id="UP001275932"/>
    </source>
</evidence>
<dbReference type="PANTHER" id="PTHR12143">
    <property type="entry name" value="PEPTIDE N-GLYCANASE PNGASE -RELATED"/>
    <property type="match status" value="1"/>
</dbReference>
<dbReference type="SUPFAM" id="SSF48208">
    <property type="entry name" value="Six-hairpin glycosidases"/>
    <property type="match status" value="1"/>
</dbReference>
<dbReference type="Gene3D" id="1.20.1050.60">
    <property type="entry name" value="alpha-1,2-mannosidase"/>
    <property type="match status" value="1"/>
</dbReference>
<proteinExistence type="predicted"/>
<accession>A0ABU4WFY9</accession>
<keyword evidence="4" id="KW-1185">Reference proteome</keyword>
<dbReference type="InterPro" id="IPR041371">
    <property type="entry name" value="GH92_N"/>
</dbReference>